<dbReference type="AlphaFoldDB" id="A0A4R3L3D8"/>
<comment type="similarity">
    <text evidence="1">Belongs to the MecA family.</text>
</comment>
<dbReference type="PIRSF" id="PIRSF029008">
    <property type="entry name" value="MecA"/>
    <property type="match status" value="1"/>
</dbReference>
<dbReference type="OrthoDB" id="2085234at2"/>
<dbReference type="InterPro" id="IPR008681">
    <property type="entry name" value="Neg-reg_MecA"/>
</dbReference>
<dbReference type="EMBL" id="SMAG01000007">
    <property type="protein sequence ID" value="TCS93425.1"/>
    <property type="molecule type" value="Genomic_DNA"/>
</dbReference>
<dbReference type="RefSeq" id="WP_131925733.1">
    <property type="nucleotide sequence ID" value="NZ_SMAG01000007.1"/>
</dbReference>
<evidence type="ECO:0000256" key="1">
    <source>
        <dbReference type="ARBA" id="ARBA00005397"/>
    </source>
</evidence>
<gene>
    <name evidence="2" type="ORF">EDD58_10772</name>
</gene>
<dbReference type="Gene3D" id="3.30.70.1950">
    <property type="match status" value="1"/>
</dbReference>
<keyword evidence="3" id="KW-1185">Reference proteome</keyword>
<accession>A0A4R3L3D8</accession>
<comment type="caution">
    <text evidence="2">The sequence shown here is derived from an EMBL/GenBank/DDBJ whole genome shotgun (WGS) entry which is preliminary data.</text>
</comment>
<dbReference type="InterPro" id="IPR038471">
    <property type="entry name" value="MecA_C_sf"/>
</dbReference>
<organism evidence="2 3">
    <name type="scientific">Hazenella coriacea</name>
    <dbReference type="NCBI Taxonomy" id="1179467"/>
    <lineage>
        <taxon>Bacteria</taxon>
        <taxon>Bacillati</taxon>
        <taxon>Bacillota</taxon>
        <taxon>Bacilli</taxon>
        <taxon>Bacillales</taxon>
        <taxon>Thermoactinomycetaceae</taxon>
        <taxon>Hazenella</taxon>
    </lineage>
</organism>
<protein>
    <submittedName>
        <fullName evidence="2">Adapter protein MecA 1/2</fullName>
    </submittedName>
</protein>
<sequence length="197" mass="22655">MRVERLGGDKIRFHLTLDDLIDRGIEKEDMWRDIPKVHELFNDMMEHAYQELGFEVAGPVAVEVFALPAQGMVVVVTRGRTPKPEHDDFESTEDVYELEVTMEETESIIFRFIDIEDIIQAAIRLHPIHDQGGQVYFYQGAYYLIFDEDLNSDRLEALIAICSEYGEVSTTTNTLLQEYGKTIWSENAISQIVETFG</sequence>
<dbReference type="NCBIfam" id="NF002781">
    <property type="entry name" value="PRK02899.1"/>
    <property type="match status" value="1"/>
</dbReference>
<dbReference type="Pfam" id="PF05389">
    <property type="entry name" value="MecA"/>
    <property type="match status" value="1"/>
</dbReference>
<dbReference type="PANTHER" id="PTHR39161:SF2">
    <property type="entry name" value="ADAPTER PROTEIN MECA 2"/>
    <property type="match status" value="1"/>
</dbReference>
<evidence type="ECO:0000313" key="2">
    <source>
        <dbReference type="EMBL" id="TCS93425.1"/>
    </source>
</evidence>
<dbReference type="PANTHER" id="PTHR39161">
    <property type="entry name" value="ADAPTER PROTEIN MECA"/>
    <property type="match status" value="1"/>
</dbReference>
<name>A0A4R3L3D8_9BACL</name>
<evidence type="ECO:0000313" key="3">
    <source>
        <dbReference type="Proteomes" id="UP000294937"/>
    </source>
</evidence>
<reference evidence="2 3" key="1">
    <citation type="submission" date="2019-03" db="EMBL/GenBank/DDBJ databases">
        <title>Genomic Encyclopedia of Type Strains, Phase IV (KMG-IV): sequencing the most valuable type-strain genomes for metagenomic binning, comparative biology and taxonomic classification.</title>
        <authorList>
            <person name="Goeker M."/>
        </authorList>
    </citation>
    <scope>NUCLEOTIDE SEQUENCE [LARGE SCALE GENOMIC DNA]</scope>
    <source>
        <strain evidence="2 3">DSM 45707</strain>
    </source>
</reference>
<proteinExistence type="inferred from homology"/>
<dbReference type="Proteomes" id="UP000294937">
    <property type="component" value="Unassembled WGS sequence"/>
</dbReference>